<proteinExistence type="predicted"/>
<dbReference type="RefSeq" id="WP_123730535.1">
    <property type="nucleotide sequence ID" value="NZ_JANUEK010000001.1"/>
</dbReference>
<reference evidence="1" key="1">
    <citation type="submission" date="2022-08" db="EMBL/GenBank/DDBJ databases">
        <title>Genomic analyses of the natural microbiome of Caenorhabditis elegans.</title>
        <authorList>
            <person name="Samuel B."/>
        </authorList>
    </citation>
    <scope>NUCLEOTIDE SEQUENCE</scope>
    <source>
        <strain evidence="1">BIGb0277</strain>
    </source>
</reference>
<gene>
    <name evidence="1" type="ORF">M2412_000753</name>
</gene>
<name>A0AAW5PE01_9GAMM</name>
<dbReference type="Proteomes" id="UP001320691">
    <property type="component" value="Unassembled WGS sequence"/>
</dbReference>
<protein>
    <submittedName>
        <fullName evidence="1">Uncharacterized protein</fullName>
    </submittedName>
</protein>
<evidence type="ECO:0000313" key="1">
    <source>
        <dbReference type="EMBL" id="MCS4278792.1"/>
    </source>
</evidence>
<accession>A0AAW5PE01</accession>
<dbReference type="EMBL" id="JANUEK010000001">
    <property type="protein sequence ID" value="MCS4278792.1"/>
    <property type="molecule type" value="Genomic_DNA"/>
</dbReference>
<comment type="caution">
    <text evidence="1">The sequence shown here is derived from an EMBL/GenBank/DDBJ whole genome shotgun (WGS) entry which is preliminary data.</text>
</comment>
<dbReference type="AlphaFoldDB" id="A0AAW5PE01"/>
<sequence length="90" mass="10170">MLFSAETLESEIRKLRGLLQMLHEDQPDVMEDVFEFHVTSLITHAAPEHHPRIRAAAHDMLTAIQRQPVRPNPNAPDIRLMPDLLVASAA</sequence>
<evidence type="ECO:0000313" key="2">
    <source>
        <dbReference type="Proteomes" id="UP001320691"/>
    </source>
</evidence>
<organism evidence="1 2">
    <name type="scientific">Stenotrophomonas rhizophila</name>
    <dbReference type="NCBI Taxonomy" id="216778"/>
    <lineage>
        <taxon>Bacteria</taxon>
        <taxon>Pseudomonadati</taxon>
        <taxon>Pseudomonadota</taxon>
        <taxon>Gammaproteobacteria</taxon>
        <taxon>Lysobacterales</taxon>
        <taxon>Lysobacteraceae</taxon>
        <taxon>Stenotrophomonas</taxon>
    </lineage>
</organism>